<protein>
    <submittedName>
        <fullName evidence="2">Uncharacterized protein</fullName>
    </submittedName>
</protein>
<sequence length="85" mass="9122">MLDLVLYGPSGPQPVGRPAQVRVEIRNTGDRDLWIAGVLDGSESGLRYPHYLPVVTRAGDDTMVARPAPPEDPLVGPLHASDLLP</sequence>
<proteinExistence type="predicted"/>
<gene>
    <name evidence="2" type="ORF">G5C60_30785</name>
</gene>
<dbReference type="Proteomes" id="UP000472335">
    <property type="component" value="Unassembled WGS sequence"/>
</dbReference>
<dbReference type="EMBL" id="JAAKZY010000119">
    <property type="protein sequence ID" value="NGO11871.1"/>
    <property type="molecule type" value="Genomic_DNA"/>
</dbReference>
<comment type="caution">
    <text evidence="2">The sequence shown here is derived from an EMBL/GenBank/DDBJ whole genome shotgun (WGS) entry which is preliminary data.</text>
</comment>
<evidence type="ECO:0000256" key="1">
    <source>
        <dbReference type="SAM" id="MobiDB-lite"/>
    </source>
</evidence>
<organism evidence="2 3">
    <name type="scientific">Streptomyces scabichelini</name>
    <dbReference type="NCBI Taxonomy" id="2711217"/>
    <lineage>
        <taxon>Bacteria</taxon>
        <taxon>Bacillati</taxon>
        <taxon>Actinomycetota</taxon>
        <taxon>Actinomycetes</taxon>
        <taxon>Kitasatosporales</taxon>
        <taxon>Streptomycetaceae</taxon>
        <taxon>Streptomyces</taxon>
    </lineage>
</organism>
<evidence type="ECO:0000313" key="3">
    <source>
        <dbReference type="Proteomes" id="UP000472335"/>
    </source>
</evidence>
<dbReference type="RefSeq" id="WP_165264275.1">
    <property type="nucleotide sequence ID" value="NZ_JAAKZY010000119.1"/>
</dbReference>
<name>A0A6G4VD27_9ACTN</name>
<dbReference type="AlphaFoldDB" id="A0A6G4VD27"/>
<keyword evidence="3" id="KW-1185">Reference proteome</keyword>
<evidence type="ECO:0000313" key="2">
    <source>
        <dbReference type="EMBL" id="NGO11871.1"/>
    </source>
</evidence>
<feature type="non-terminal residue" evidence="2">
    <location>
        <position position="85"/>
    </location>
</feature>
<reference evidence="2 3" key="1">
    <citation type="submission" date="2020-02" db="EMBL/GenBank/DDBJ databases">
        <title>Whole-genome analyses of novel actinobacteria.</title>
        <authorList>
            <person name="Sahin N."/>
            <person name="Gencbay T."/>
        </authorList>
    </citation>
    <scope>NUCLEOTIDE SEQUENCE [LARGE SCALE GENOMIC DNA]</scope>
    <source>
        <strain evidence="2 3">HC44</strain>
    </source>
</reference>
<feature type="region of interest" description="Disordered" evidence="1">
    <location>
        <begin position="62"/>
        <end position="85"/>
    </location>
</feature>
<accession>A0A6G4VD27</accession>